<protein>
    <submittedName>
        <fullName evidence="1">Uncharacterized protein</fullName>
    </submittedName>
</protein>
<reference evidence="1" key="1">
    <citation type="submission" date="2018-07" db="EMBL/GenBank/DDBJ databases">
        <authorList>
            <consortium name="Genoscope - CEA"/>
            <person name="William W."/>
        </authorList>
    </citation>
    <scope>NUCLEOTIDE SEQUENCE</scope>
    <source>
        <strain evidence="1">IK1</strain>
    </source>
</reference>
<accession>A0A653AB61</accession>
<proteinExistence type="predicted"/>
<dbReference type="EMBL" id="UPXZ01000024">
    <property type="protein sequence ID" value="VBB45245.1"/>
    <property type="molecule type" value="Genomic_DNA"/>
</dbReference>
<dbReference type="AlphaFoldDB" id="A0A653AB61"/>
<gene>
    <name evidence="1" type="ORF">TRIP_D300144</name>
</gene>
<name>A0A653AB61_9BACT</name>
<organism evidence="1">
    <name type="scientific">uncultured Paludibacter sp</name>
    <dbReference type="NCBI Taxonomy" id="497635"/>
    <lineage>
        <taxon>Bacteria</taxon>
        <taxon>Pseudomonadati</taxon>
        <taxon>Bacteroidota</taxon>
        <taxon>Bacteroidia</taxon>
        <taxon>Bacteroidales</taxon>
        <taxon>Paludibacteraceae</taxon>
        <taxon>Paludibacter</taxon>
        <taxon>environmental samples</taxon>
    </lineage>
</organism>
<evidence type="ECO:0000313" key="1">
    <source>
        <dbReference type="EMBL" id="VBB45245.1"/>
    </source>
</evidence>
<sequence>MAIIWKENPVVGDIEVRGGVTYKYDAKGRWVAQKSPETDPVYNSEKATLAHLEDIPEPPDLSPYLKKGKYTFEIQADGAQWHGEYLKVYLGYDLYNSQNSTFERITPVTLSVKTGAGTMNLSPIISYPSRETSYLYQGFDFKDAEGFLSRVKDFDKLTLTYNIDTVNWEYLDYDVQGVLGDNIILDEFDTYHSSVMEKTIRACYPDIPNEIFNTAAEGELQPSGIPTYCSDKRANLISRPIGNSTYNTDRASNPNILAICSHYDNVFAERNVIQYNKNTIGVGARPNNTTDPFGTSYGTAMQFFEEANNVRLNELYGDVTYAHIIGWGTISGDRKTITATNSNFSFLNCLQVEIGNNFGVGYGGDFDYNGEIGVIESITDTTITFVTALPELQPAESTANQPETLFFWLPEAKIGTIWNYRKWGDYPTNLIPASQSYFQSPAVAIVVYKFRKIRNLTKVGWGLCEEAAVMTASNSTMQIIDDKKVYTTHWDKFRGYGIVDVDKAVEYIFDNYINNDIVKRQILALTPKINPVLVFEDLDENDLVSKKMILDLLNL</sequence>